<accession>A0A0C3L7Z3</accession>
<feature type="region of interest" description="Disordered" evidence="1">
    <location>
        <begin position="1"/>
        <end position="37"/>
    </location>
</feature>
<sequence>MLPLIHASSNVPSRCPSRVRTGSKSKSRSKNNSYLPPCPVQLHQTPHIFHRSQPSQPSAIDACAAVFKASIPHSTAVSVTSHDSATRNLITTFDPDNRRGPWIPVS</sequence>
<dbReference type="EMBL" id="KN823357">
    <property type="protein sequence ID" value="KIO17652.1"/>
    <property type="molecule type" value="Genomic_DNA"/>
</dbReference>
<protein>
    <submittedName>
        <fullName evidence="2">Uncharacterized protein</fullName>
    </submittedName>
</protein>
<evidence type="ECO:0000313" key="2">
    <source>
        <dbReference type="EMBL" id="KIO17652.1"/>
    </source>
</evidence>
<gene>
    <name evidence="2" type="ORF">M407DRAFT_246688</name>
</gene>
<name>A0A0C3L7Z3_9AGAM</name>
<dbReference type="HOGENOM" id="CLU_2225141_0_0_1"/>
<proteinExistence type="predicted"/>
<dbReference type="Proteomes" id="UP000054248">
    <property type="component" value="Unassembled WGS sequence"/>
</dbReference>
<reference evidence="2 3" key="1">
    <citation type="submission" date="2014-04" db="EMBL/GenBank/DDBJ databases">
        <authorList>
            <consortium name="DOE Joint Genome Institute"/>
            <person name="Kuo A."/>
            <person name="Girlanda M."/>
            <person name="Perotto S."/>
            <person name="Kohler A."/>
            <person name="Nagy L.G."/>
            <person name="Floudas D."/>
            <person name="Copeland A."/>
            <person name="Barry K.W."/>
            <person name="Cichocki N."/>
            <person name="Veneault-Fourrey C."/>
            <person name="LaButti K."/>
            <person name="Lindquist E.A."/>
            <person name="Lipzen A."/>
            <person name="Lundell T."/>
            <person name="Morin E."/>
            <person name="Murat C."/>
            <person name="Sun H."/>
            <person name="Tunlid A."/>
            <person name="Henrissat B."/>
            <person name="Grigoriev I.V."/>
            <person name="Hibbett D.S."/>
            <person name="Martin F."/>
            <person name="Nordberg H.P."/>
            <person name="Cantor M.N."/>
            <person name="Hua S.X."/>
        </authorList>
    </citation>
    <scope>NUCLEOTIDE SEQUENCE [LARGE SCALE GENOMIC DNA]</scope>
    <source>
        <strain evidence="2 3">MUT 4182</strain>
    </source>
</reference>
<dbReference type="AlphaFoldDB" id="A0A0C3L7Z3"/>
<organism evidence="2 3">
    <name type="scientific">Tulasnella calospora MUT 4182</name>
    <dbReference type="NCBI Taxonomy" id="1051891"/>
    <lineage>
        <taxon>Eukaryota</taxon>
        <taxon>Fungi</taxon>
        <taxon>Dikarya</taxon>
        <taxon>Basidiomycota</taxon>
        <taxon>Agaricomycotina</taxon>
        <taxon>Agaricomycetes</taxon>
        <taxon>Cantharellales</taxon>
        <taxon>Tulasnellaceae</taxon>
        <taxon>Tulasnella</taxon>
    </lineage>
</organism>
<evidence type="ECO:0000256" key="1">
    <source>
        <dbReference type="SAM" id="MobiDB-lite"/>
    </source>
</evidence>
<keyword evidence="3" id="KW-1185">Reference proteome</keyword>
<evidence type="ECO:0000313" key="3">
    <source>
        <dbReference type="Proteomes" id="UP000054248"/>
    </source>
</evidence>
<reference evidence="3" key="2">
    <citation type="submission" date="2015-01" db="EMBL/GenBank/DDBJ databases">
        <title>Evolutionary Origins and Diversification of the Mycorrhizal Mutualists.</title>
        <authorList>
            <consortium name="DOE Joint Genome Institute"/>
            <consortium name="Mycorrhizal Genomics Consortium"/>
            <person name="Kohler A."/>
            <person name="Kuo A."/>
            <person name="Nagy L.G."/>
            <person name="Floudas D."/>
            <person name="Copeland A."/>
            <person name="Barry K.W."/>
            <person name="Cichocki N."/>
            <person name="Veneault-Fourrey C."/>
            <person name="LaButti K."/>
            <person name="Lindquist E.A."/>
            <person name="Lipzen A."/>
            <person name="Lundell T."/>
            <person name="Morin E."/>
            <person name="Murat C."/>
            <person name="Riley R."/>
            <person name="Ohm R."/>
            <person name="Sun H."/>
            <person name="Tunlid A."/>
            <person name="Henrissat B."/>
            <person name="Grigoriev I.V."/>
            <person name="Hibbett D.S."/>
            <person name="Martin F."/>
        </authorList>
    </citation>
    <scope>NUCLEOTIDE SEQUENCE [LARGE SCALE GENOMIC DNA]</scope>
    <source>
        <strain evidence="3">MUT 4182</strain>
    </source>
</reference>